<dbReference type="Proteomes" id="UP001229025">
    <property type="component" value="Unassembled WGS sequence"/>
</dbReference>
<dbReference type="PANTHER" id="PTHR10885:SF0">
    <property type="entry name" value="ISOPENTENYL-DIPHOSPHATE DELTA-ISOMERASE"/>
    <property type="match status" value="1"/>
</dbReference>
<protein>
    <submittedName>
        <fullName evidence="9">NUDIX domain-containing protein</fullName>
    </submittedName>
</protein>
<keyword evidence="3 6" id="KW-0479">Metal-binding</keyword>
<evidence type="ECO:0000256" key="6">
    <source>
        <dbReference type="PIRSR" id="PIRSR017340-1"/>
    </source>
</evidence>
<comment type="similarity">
    <text evidence="2">Belongs to the Nudix hydrolase family.</text>
</comment>
<dbReference type="GeneID" id="97327533"/>
<comment type="caution">
    <text evidence="9">The sequence shown here is derived from an EMBL/GenBank/DDBJ whole genome shotgun (WGS) entry which is preliminary data.</text>
</comment>
<evidence type="ECO:0000313" key="10">
    <source>
        <dbReference type="Proteomes" id="UP001170481"/>
    </source>
</evidence>
<dbReference type="RefSeq" id="WP_225347259.1">
    <property type="nucleotide sequence ID" value="NZ_CP084115.1"/>
</dbReference>
<feature type="binding site" evidence="6">
    <location>
        <position position="83"/>
    </location>
    <ligand>
        <name>Mg(2+)</name>
        <dbReference type="ChEBI" id="CHEBI:18420"/>
    </ligand>
</feature>
<reference evidence="8" key="4">
    <citation type="submission" date="2024-05" db="EMBL/GenBank/DDBJ databases">
        <title>Genome-based characterization of strain KMM 296 and proposal for reclassification of Cobetia litoralis and Cobetia pacifica, and emended description of the species Cobetia amphilecti and Cobetia marina.</title>
        <authorList>
            <person name="Balabanova L."/>
            <person name="Nedashkovskaya O."/>
        </authorList>
    </citation>
    <scope>NUCLEOTIDE SEQUENCE</scope>
    <source>
        <strain evidence="8">NRIC 0815</strain>
    </source>
</reference>
<dbReference type="SUPFAM" id="SSF55811">
    <property type="entry name" value="Nudix"/>
    <property type="match status" value="1"/>
</dbReference>
<dbReference type="EMBL" id="JAUORK010000010">
    <property type="protein sequence ID" value="MDO6672355.1"/>
    <property type="molecule type" value="Genomic_DNA"/>
</dbReference>
<evidence type="ECO:0000259" key="7">
    <source>
        <dbReference type="PROSITE" id="PS51462"/>
    </source>
</evidence>
<dbReference type="GO" id="GO:0016817">
    <property type="term" value="F:hydrolase activity, acting on acid anhydrides"/>
    <property type="evidence" value="ECO:0007669"/>
    <property type="project" value="InterPro"/>
</dbReference>
<reference evidence="8" key="1">
    <citation type="submission" date="2023-04" db="EMBL/GenBank/DDBJ databases">
        <authorList>
            <person name="Otstavnykh N."/>
            <person name="Seitkalieva A."/>
            <person name="Bystritskaya E."/>
        </authorList>
    </citation>
    <scope>NUCLEOTIDE SEQUENCE</scope>
    <source>
        <strain evidence="8">NRIC 0815</strain>
    </source>
</reference>
<dbReference type="InterPro" id="IPR000086">
    <property type="entry name" value="NUDIX_hydrolase_dom"/>
</dbReference>
<evidence type="ECO:0000256" key="4">
    <source>
        <dbReference type="ARBA" id="ARBA00022801"/>
    </source>
</evidence>
<dbReference type="Gene3D" id="3.90.79.10">
    <property type="entry name" value="Nucleoside Triphosphate Pyrophosphohydrolase"/>
    <property type="match status" value="1"/>
</dbReference>
<proteinExistence type="inferred from homology"/>
<dbReference type="Pfam" id="PF00293">
    <property type="entry name" value="NUDIX"/>
    <property type="match status" value="1"/>
</dbReference>
<dbReference type="GO" id="GO:0046872">
    <property type="term" value="F:metal ion binding"/>
    <property type="evidence" value="ECO:0007669"/>
    <property type="project" value="UniProtKB-KW"/>
</dbReference>
<dbReference type="EMBL" id="JASCSA010000024">
    <property type="protein sequence ID" value="MDI5886042.1"/>
    <property type="molecule type" value="Genomic_DNA"/>
</dbReference>
<organism evidence="9 10">
    <name type="scientific">Cobetia amphilecti</name>
    <dbReference type="NCBI Taxonomy" id="1055104"/>
    <lineage>
        <taxon>Bacteria</taxon>
        <taxon>Pseudomonadati</taxon>
        <taxon>Pseudomonadota</taxon>
        <taxon>Gammaproteobacteria</taxon>
        <taxon>Oceanospirillales</taxon>
        <taxon>Halomonadaceae</taxon>
        <taxon>Cobetia</taxon>
    </lineage>
</organism>
<keyword evidence="4" id="KW-0378">Hydrolase</keyword>
<feature type="domain" description="Nudix hydrolase" evidence="7">
    <location>
        <begin position="30"/>
        <end position="159"/>
    </location>
</feature>
<dbReference type="InterPro" id="IPR020084">
    <property type="entry name" value="NUDIX_hydrolase_CS"/>
</dbReference>
<evidence type="ECO:0000256" key="5">
    <source>
        <dbReference type="ARBA" id="ARBA00022842"/>
    </source>
</evidence>
<dbReference type="PIRSF" id="PIRSF017340">
    <property type="entry name" value="Nudix_hydro"/>
    <property type="match status" value="1"/>
</dbReference>
<evidence type="ECO:0000256" key="3">
    <source>
        <dbReference type="ARBA" id="ARBA00022723"/>
    </source>
</evidence>
<evidence type="ECO:0000313" key="8">
    <source>
        <dbReference type="EMBL" id="MDI5886042.1"/>
    </source>
</evidence>
<name>A0AAP4TZ50_9GAMM</name>
<sequence length="170" mass="19078">MIQDEIIQLVDAQNRPCGTAPRRLMRRYRYWHRATYAFVLNGRGELCIQKRTLSKEVFPGYFDLASGGVVGAGEAVQVAARRELEEEIGVRGAPLKHCFDFCYTDATNHVFGSAYLVHYDGPLTLQAEEVADAFWVTPADALALHPSTPDSRMALERLIREGFLSESLSR</sequence>
<comment type="cofactor">
    <cofactor evidence="1">
        <name>Mg(2+)</name>
        <dbReference type="ChEBI" id="CHEBI:18420"/>
    </cofactor>
</comment>
<dbReference type="PANTHER" id="PTHR10885">
    <property type="entry name" value="ISOPENTENYL-DIPHOSPHATE DELTA-ISOMERASE"/>
    <property type="match status" value="1"/>
</dbReference>
<evidence type="ECO:0000256" key="1">
    <source>
        <dbReference type="ARBA" id="ARBA00001946"/>
    </source>
</evidence>
<dbReference type="InterPro" id="IPR024195">
    <property type="entry name" value="NUDIX_hydrolase_YfcD_pred"/>
</dbReference>
<evidence type="ECO:0000256" key="2">
    <source>
        <dbReference type="ARBA" id="ARBA00005582"/>
    </source>
</evidence>
<dbReference type="InterPro" id="IPR015797">
    <property type="entry name" value="NUDIX_hydrolase-like_dom_sf"/>
</dbReference>
<gene>
    <name evidence="9" type="ORF">Q4535_09515</name>
    <name evidence="8" type="ORF">QLT01_16990</name>
</gene>
<reference evidence="11" key="3">
    <citation type="submission" date="2023-07" db="EMBL/GenBank/DDBJ databases">
        <title>Genome-based characterization of strain KMM 296 and proposal for reclassification of Cobetia litoralis and Cobetia pacifica, and emended description of the species Cobetia amphilecti and Cobetia marina.</title>
        <authorList>
            <person name="Balabanova L."/>
            <person name="Nedashkovskaya O."/>
        </authorList>
    </citation>
    <scope>NUCLEOTIDE SEQUENCE [LARGE SCALE GENOMIC DNA]</scope>
    <source>
        <strain evidence="11">NRIC 0815</strain>
    </source>
</reference>
<keyword evidence="5 6" id="KW-0460">Magnesium</keyword>
<keyword evidence="11" id="KW-1185">Reference proteome</keyword>
<evidence type="ECO:0000313" key="11">
    <source>
        <dbReference type="Proteomes" id="UP001229025"/>
    </source>
</evidence>
<dbReference type="PROSITE" id="PS00893">
    <property type="entry name" value="NUDIX_BOX"/>
    <property type="match status" value="1"/>
</dbReference>
<feature type="binding site" evidence="6">
    <location>
        <position position="87"/>
    </location>
    <ligand>
        <name>Mg(2+)</name>
        <dbReference type="ChEBI" id="CHEBI:18420"/>
    </ligand>
</feature>
<evidence type="ECO:0000313" key="9">
    <source>
        <dbReference type="EMBL" id="MDO6672355.1"/>
    </source>
</evidence>
<dbReference type="CDD" id="cd04697">
    <property type="entry name" value="NUDIX_Hydrolase"/>
    <property type="match status" value="1"/>
</dbReference>
<dbReference type="Proteomes" id="UP001170481">
    <property type="component" value="Unassembled WGS sequence"/>
</dbReference>
<dbReference type="PROSITE" id="PS51462">
    <property type="entry name" value="NUDIX"/>
    <property type="match status" value="1"/>
</dbReference>
<reference evidence="9" key="2">
    <citation type="submission" date="2023-07" db="EMBL/GenBank/DDBJ databases">
        <title>Genome content predicts the carbon catabolic preferences of heterotrophic bacteria.</title>
        <authorList>
            <person name="Gralka M."/>
        </authorList>
    </citation>
    <scope>NUCLEOTIDE SEQUENCE</scope>
    <source>
        <strain evidence="9">C2R13</strain>
    </source>
</reference>
<accession>A0AAP4TZ50</accession>
<dbReference type="AlphaFoldDB" id="A0AAP4TZ50"/>